<keyword evidence="3" id="KW-0963">Cytoplasm</keyword>
<dbReference type="PRINTS" id="PR00381">
    <property type="entry name" value="KINESINLIGHT"/>
</dbReference>
<dbReference type="PANTHER" id="PTHR45783:SF3">
    <property type="entry name" value="KINESIN LIGHT CHAIN"/>
    <property type="match status" value="1"/>
</dbReference>
<protein>
    <recommendedName>
        <fullName evidence="13">Kinesin light chain</fullName>
    </recommendedName>
</protein>
<dbReference type="InterPro" id="IPR002151">
    <property type="entry name" value="Kinesin_light"/>
</dbReference>
<organism evidence="11 12">
    <name type="scientific">Mycena venus</name>
    <dbReference type="NCBI Taxonomy" id="2733690"/>
    <lineage>
        <taxon>Eukaryota</taxon>
        <taxon>Fungi</taxon>
        <taxon>Dikarya</taxon>
        <taxon>Basidiomycota</taxon>
        <taxon>Agaricomycotina</taxon>
        <taxon>Agaricomycetes</taxon>
        <taxon>Agaricomycetidae</taxon>
        <taxon>Agaricales</taxon>
        <taxon>Marasmiineae</taxon>
        <taxon>Mycenaceae</taxon>
        <taxon>Mycena</taxon>
    </lineage>
</organism>
<feature type="compositionally biased region" description="Basic and acidic residues" evidence="10">
    <location>
        <begin position="257"/>
        <end position="282"/>
    </location>
</feature>
<dbReference type="SMART" id="SM00028">
    <property type="entry name" value="TPR"/>
    <property type="match status" value="6"/>
</dbReference>
<evidence type="ECO:0000256" key="1">
    <source>
        <dbReference type="ARBA" id="ARBA00004245"/>
    </source>
</evidence>
<feature type="compositionally biased region" description="Low complexity" evidence="10">
    <location>
        <begin position="286"/>
        <end position="300"/>
    </location>
</feature>
<evidence type="ECO:0000256" key="2">
    <source>
        <dbReference type="ARBA" id="ARBA00009622"/>
    </source>
</evidence>
<proteinExistence type="inferred from homology"/>
<dbReference type="GO" id="GO:0019894">
    <property type="term" value="F:kinesin binding"/>
    <property type="evidence" value="ECO:0007669"/>
    <property type="project" value="TreeGrafter"/>
</dbReference>
<evidence type="ECO:0000256" key="9">
    <source>
        <dbReference type="ARBA" id="ARBA00023212"/>
    </source>
</evidence>
<name>A0A8H7CRU9_9AGAR</name>
<comment type="caution">
    <text evidence="11">The sequence shown here is derived from an EMBL/GenBank/DDBJ whole genome shotgun (WGS) entry which is preliminary data.</text>
</comment>
<dbReference type="EMBL" id="JACAZI010000013">
    <property type="protein sequence ID" value="KAF7345866.1"/>
    <property type="molecule type" value="Genomic_DNA"/>
</dbReference>
<evidence type="ECO:0000256" key="4">
    <source>
        <dbReference type="ARBA" id="ARBA00022701"/>
    </source>
</evidence>
<dbReference type="AlphaFoldDB" id="A0A8H7CRU9"/>
<dbReference type="PANTHER" id="PTHR45783">
    <property type="entry name" value="KINESIN LIGHT CHAIN"/>
    <property type="match status" value="1"/>
</dbReference>
<evidence type="ECO:0000256" key="7">
    <source>
        <dbReference type="ARBA" id="ARBA00023054"/>
    </source>
</evidence>
<reference evidence="11" key="1">
    <citation type="submission" date="2020-05" db="EMBL/GenBank/DDBJ databases">
        <title>Mycena genomes resolve the evolution of fungal bioluminescence.</title>
        <authorList>
            <person name="Tsai I.J."/>
        </authorList>
    </citation>
    <scope>NUCLEOTIDE SEQUENCE</scope>
    <source>
        <strain evidence="11">CCC161011</strain>
    </source>
</reference>
<dbReference type="InterPro" id="IPR011990">
    <property type="entry name" value="TPR-like_helical_dom_sf"/>
</dbReference>
<dbReference type="GO" id="GO:0007018">
    <property type="term" value="P:microtubule-based movement"/>
    <property type="evidence" value="ECO:0007669"/>
    <property type="project" value="TreeGrafter"/>
</dbReference>
<evidence type="ECO:0000256" key="3">
    <source>
        <dbReference type="ARBA" id="ARBA00022490"/>
    </source>
</evidence>
<evidence type="ECO:0008006" key="13">
    <source>
        <dbReference type="Google" id="ProtNLM"/>
    </source>
</evidence>
<dbReference type="OrthoDB" id="771227at2759"/>
<dbReference type="InterPro" id="IPR019734">
    <property type="entry name" value="TPR_rpt"/>
</dbReference>
<keyword evidence="8" id="KW-0505">Motor protein</keyword>
<dbReference type="Gene3D" id="1.25.40.10">
    <property type="entry name" value="Tetratricopeptide repeat domain"/>
    <property type="match status" value="3"/>
</dbReference>
<evidence type="ECO:0000256" key="5">
    <source>
        <dbReference type="ARBA" id="ARBA00022737"/>
    </source>
</evidence>
<keyword evidence="6" id="KW-0802">TPR repeat</keyword>
<gene>
    <name evidence="11" type="ORF">MVEN_01608500</name>
</gene>
<dbReference type="SUPFAM" id="SSF48452">
    <property type="entry name" value="TPR-like"/>
    <property type="match status" value="2"/>
</dbReference>
<evidence type="ECO:0000313" key="12">
    <source>
        <dbReference type="Proteomes" id="UP000620124"/>
    </source>
</evidence>
<evidence type="ECO:0000256" key="8">
    <source>
        <dbReference type="ARBA" id="ARBA00023175"/>
    </source>
</evidence>
<dbReference type="Proteomes" id="UP000620124">
    <property type="component" value="Unassembled WGS sequence"/>
</dbReference>
<keyword evidence="12" id="KW-1185">Reference proteome</keyword>
<keyword evidence="9" id="KW-0206">Cytoskeleton</keyword>
<evidence type="ECO:0000313" key="11">
    <source>
        <dbReference type="EMBL" id="KAF7345866.1"/>
    </source>
</evidence>
<feature type="region of interest" description="Disordered" evidence="10">
    <location>
        <begin position="257"/>
        <end position="310"/>
    </location>
</feature>
<comment type="similarity">
    <text evidence="2">Belongs to the kinesin light chain family.</text>
</comment>
<dbReference type="Pfam" id="PF13374">
    <property type="entry name" value="TPR_10"/>
    <property type="match status" value="6"/>
</dbReference>
<dbReference type="GO" id="GO:0005874">
    <property type="term" value="C:microtubule"/>
    <property type="evidence" value="ECO:0007669"/>
    <property type="project" value="UniProtKB-KW"/>
</dbReference>
<evidence type="ECO:0000256" key="6">
    <source>
        <dbReference type="ARBA" id="ARBA00022803"/>
    </source>
</evidence>
<comment type="subcellular location">
    <subcellularLocation>
        <location evidence="1">Cytoplasm</location>
        <location evidence="1">Cytoskeleton</location>
    </subcellularLocation>
</comment>
<dbReference type="Pfam" id="PF13424">
    <property type="entry name" value="TPR_12"/>
    <property type="match status" value="1"/>
</dbReference>
<accession>A0A8H7CRU9</accession>
<keyword evidence="5" id="KW-0677">Repeat</keyword>
<evidence type="ECO:0000256" key="10">
    <source>
        <dbReference type="SAM" id="MobiDB-lite"/>
    </source>
</evidence>
<dbReference type="GO" id="GO:0005737">
    <property type="term" value="C:cytoplasm"/>
    <property type="evidence" value="ECO:0007669"/>
    <property type="project" value="TreeGrafter"/>
</dbReference>
<keyword evidence="7" id="KW-0175">Coiled coil</keyword>
<keyword evidence="4" id="KW-0493">Microtubule</keyword>
<sequence length="744" mass="83698">MSPSPGRTLNSVYTSFGRILEKKANRAAHSLGLGPHVVAQKIKGHFGNGEDRVQHLELLRTSVPQKLEKRCFKLLKYTFPTESPNMQHRAFKYIVELITLFPGLRVLFLHAKCILNLPAFWLDMGSVHCNVAKKLCCEMIKVLKDIGVDVLALGPIDRQGAPIDCDGVDLLAVIILTGVSIWLSKLDQKDWALQTWPQAAELLPNSSAYATSAFENVLPIVCQNAELNIMVNRKDKFPDTQDTIDGDHLADLNCKDDSTSDVHCDGSQQDDPRTLNSIREDSNDAQSQDWDTQSQQQSQSEAMSPSTFGNEECEVMSKIADPMAMGIGSTQMDDIAPDFSVKLDFQPELDTNYNPTAYIDDSNLGNAAMGRIGKQAEERKSILLQRKRDLGDDHPDTLEAMENLAWAYHELRDDNPHTLCSMGNLALTYSQLGQFEAAAKLYVIGLEKQRGLLGEDHPATVWIMDNLASTYRELGQSKKAEELQVIVLEKQRNLLGEDHPDILRIMGNLAGTYHQLGQFKKAEELQIVVVEKQKKLLGEDHRHTLHTMNNLASTYHELGQFKKAEELGAVALEKQSRLLGEDHPDTIRTMGNLALTYHQLGQFKKAEVLDTEMLKKRREWLGEDHPRTLQTRVHLASTYRQLGQYKKAEELEVGALEKQMELLGEDHPDTLYTMGNLASTYHMQGQLKHAEDIFVDVVAKWRQVLGDNHPSTRWAMHSLALTYHSLGKLQDAEELERLLGDQEV</sequence>
<dbReference type="GO" id="GO:0005871">
    <property type="term" value="C:kinesin complex"/>
    <property type="evidence" value="ECO:0007669"/>
    <property type="project" value="InterPro"/>
</dbReference>